<sequence>MANEHPKISVVVPVFNEAATVQELHRRIVAALRMQPEPYEIIFVNDGSRDRTGEALSLLRPLKVVTLARNYGQTPALDAGIHEARGDVVVLLDADLQNDPNDILLFLKKLSEGCDVVVGWRKKRHDAPSRLLFSAFANFFARVFLDVPLHDFGCGLKAYRASYIKHFRLWGHAQVFLPAVAKERGARICEVPVAHFPRGAGSSKIRVMSMIKGSFDLLGIVFFVKYFSNPLRFFGGWGLASCVVAVLSFGAAIVLKFSDIRDFTETPLPVVGTLFAILGVILFMMGLFAEALLRMYYEMTARSPEHIHKVENNDT</sequence>
<name>A0A1G2KU33_9BACT</name>
<evidence type="ECO:0000256" key="7">
    <source>
        <dbReference type="ARBA" id="ARBA00023136"/>
    </source>
</evidence>
<keyword evidence="3" id="KW-0808">Transferase</keyword>
<dbReference type="InterPro" id="IPR029044">
    <property type="entry name" value="Nucleotide-diphossugar_trans"/>
</dbReference>
<evidence type="ECO:0000256" key="6">
    <source>
        <dbReference type="ARBA" id="ARBA00022989"/>
    </source>
</evidence>
<dbReference type="CDD" id="cd04187">
    <property type="entry name" value="DPM1_like_bac"/>
    <property type="match status" value="1"/>
</dbReference>
<evidence type="ECO:0000256" key="5">
    <source>
        <dbReference type="ARBA" id="ARBA00022985"/>
    </source>
</evidence>
<dbReference type="SUPFAM" id="SSF53448">
    <property type="entry name" value="Nucleotide-diphospho-sugar transferases"/>
    <property type="match status" value="1"/>
</dbReference>
<feature type="domain" description="Glycosyltransferase 2-like" evidence="9">
    <location>
        <begin position="9"/>
        <end position="165"/>
    </location>
</feature>
<keyword evidence="7 8" id="KW-0472">Membrane</keyword>
<keyword evidence="2" id="KW-0328">Glycosyltransferase</keyword>
<evidence type="ECO:0000256" key="3">
    <source>
        <dbReference type="ARBA" id="ARBA00022679"/>
    </source>
</evidence>
<dbReference type="EMBL" id="MHQL01000045">
    <property type="protein sequence ID" value="OHA02122.1"/>
    <property type="molecule type" value="Genomic_DNA"/>
</dbReference>
<evidence type="ECO:0000313" key="11">
    <source>
        <dbReference type="Proteomes" id="UP000177811"/>
    </source>
</evidence>
<keyword evidence="5" id="KW-0448">Lipopolysaccharide biosynthesis</keyword>
<evidence type="ECO:0000256" key="8">
    <source>
        <dbReference type="SAM" id="Phobius"/>
    </source>
</evidence>
<dbReference type="AlphaFoldDB" id="A0A1G2KU33"/>
<evidence type="ECO:0000256" key="1">
    <source>
        <dbReference type="ARBA" id="ARBA00022475"/>
    </source>
</evidence>
<dbReference type="GO" id="GO:0005886">
    <property type="term" value="C:plasma membrane"/>
    <property type="evidence" value="ECO:0007669"/>
    <property type="project" value="TreeGrafter"/>
</dbReference>
<evidence type="ECO:0000259" key="9">
    <source>
        <dbReference type="Pfam" id="PF00535"/>
    </source>
</evidence>
<dbReference type="GO" id="GO:0009103">
    <property type="term" value="P:lipopolysaccharide biosynthetic process"/>
    <property type="evidence" value="ECO:0007669"/>
    <property type="project" value="UniProtKB-KW"/>
</dbReference>
<dbReference type="Gene3D" id="3.90.550.10">
    <property type="entry name" value="Spore Coat Polysaccharide Biosynthesis Protein SpsA, Chain A"/>
    <property type="match status" value="1"/>
</dbReference>
<keyword evidence="4 8" id="KW-0812">Transmembrane</keyword>
<dbReference type="GO" id="GO:0099621">
    <property type="term" value="F:undecaprenyl-phosphate 4-deoxy-4-formamido-L-arabinose transferase activity"/>
    <property type="evidence" value="ECO:0007669"/>
    <property type="project" value="TreeGrafter"/>
</dbReference>
<comment type="caution">
    <text evidence="10">The sequence shown here is derived from an EMBL/GenBank/DDBJ whole genome shotgun (WGS) entry which is preliminary data.</text>
</comment>
<dbReference type="Pfam" id="PF00535">
    <property type="entry name" value="Glycos_transf_2"/>
    <property type="match status" value="1"/>
</dbReference>
<gene>
    <name evidence="10" type="ORF">A3C16_04910</name>
</gene>
<keyword evidence="6 8" id="KW-1133">Transmembrane helix</keyword>
<reference evidence="10 11" key="1">
    <citation type="journal article" date="2016" name="Nat. Commun.">
        <title>Thousands of microbial genomes shed light on interconnected biogeochemical processes in an aquifer system.</title>
        <authorList>
            <person name="Anantharaman K."/>
            <person name="Brown C.T."/>
            <person name="Hug L.A."/>
            <person name="Sharon I."/>
            <person name="Castelle C.J."/>
            <person name="Probst A.J."/>
            <person name="Thomas B.C."/>
            <person name="Singh A."/>
            <person name="Wilkins M.J."/>
            <person name="Karaoz U."/>
            <person name="Brodie E.L."/>
            <person name="Williams K.H."/>
            <person name="Hubbard S.S."/>
            <person name="Banfield J.F."/>
        </authorList>
    </citation>
    <scope>NUCLEOTIDE SEQUENCE [LARGE SCALE GENOMIC DNA]</scope>
</reference>
<dbReference type="InterPro" id="IPR050256">
    <property type="entry name" value="Glycosyltransferase_2"/>
</dbReference>
<organism evidence="10 11">
    <name type="scientific">Candidatus Sungbacteria bacterium RIFCSPHIGHO2_02_FULL_51_29</name>
    <dbReference type="NCBI Taxonomy" id="1802273"/>
    <lineage>
        <taxon>Bacteria</taxon>
        <taxon>Candidatus Sungiibacteriota</taxon>
    </lineage>
</organism>
<feature type="transmembrane region" description="Helical" evidence="8">
    <location>
        <begin position="234"/>
        <end position="255"/>
    </location>
</feature>
<dbReference type="InterPro" id="IPR001173">
    <property type="entry name" value="Glyco_trans_2-like"/>
</dbReference>
<proteinExistence type="predicted"/>
<dbReference type="PANTHER" id="PTHR48090:SF3">
    <property type="entry name" value="UNDECAPRENYL-PHOSPHATE 4-DEOXY-4-FORMAMIDO-L-ARABINOSE TRANSFERASE"/>
    <property type="match status" value="1"/>
</dbReference>
<dbReference type="PANTHER" id="PTHR48090">
    <property type="entry name" value="UNDECAPRENYL-PHOSPHATE 4-DEOXY-4-FORMAMIDO-L-ARABINOSE TRANSFERASE-RELATED"/>
    <property type="match status" value="1"/>
</dbReference>
<keyword evidence="1" id="KW-1003">Cell membrane</keyword>
<feature type="transmembrane region" description="Helical" evidence="8">
    <location>
        <begin position="267"/>
        <end position="289"/>
    </location>
</feature>
<evidence type="ECO:0000313" key="10">
    <source>
        <dbReference type="EMBL" id="OHA02122.1"/>
    </source>
</evidence>
<evidence type="ECO:0000256" key="2">
    <source>
        <dbReference type="ARBA" id="ARBA00022676"/>
    </source>
</evidence>
<dbReference type="Proteomes" id="UP000177811">
    <property type="component" value="Unassembled WGS sequence"/>
</dbReference>
<evidence type="ECO:0000256" key="4">
    <source>
        <dbReference type="ARBA" id="ARBA00022692"/>
    </source>
</evidence>
<protein>
    <recommendedName>
        <fullName evidence="9">Glycosyltransferase 2-like domain-containing protein</fullName>
    </recommendedName>
</protein>
<accession>A0A1G2KU33</accession>